<feature type="region of interest" description="Disordered" evidence="4">
    <location>
        <begin position="379"/>
        <end position="422"/>
    </location>
</feature>
<comment type="similarity">
    <text evidence="1">Belongs to the calcium channel beta subunit family.</text>
</comment>
<dbReference type="SMART" id="SM00072">
    <property type="entry name" value="GuKc"/>
    <property type="match status" value="1"/>
</dbReference>
<dbReference type="RefSeq" id="XP_032807742.1">
    <property type="nucleotide sequence ID" value="XM_032951851.1"/>
</dbReference>
<feature type="compositionally biased region" description="Polar residues" evidence="4">
    <location>
        <begin position="12"/>
        <end position="22"/>
    </location>
</feature>
<dbReference type="AlphaFoldDB" id="A0AAJ7WS29"/>
<gene>
    <name evidence="7" type="primary">LOC116941130</name>
</gene>
<dbReference type="Pfam" id="PF00625">
    <property type="entry name" value="Guanylate_kin"/>
    <property type="match status" value="1"/>
</dbReference>
<dbReference type="GO" id="GO:0005245">
    <property type="term" value="F:voltage-gated calcium channel activity"/>
    <property type="evidence" value="ECO:0007669"/>
    <property type="project" value="InterPro"/>
</dbReference>
<sequence length="504" mass="55416">MSSPRNMPPNVTAPQPQRSVNSRARACRDGSQPGKEARRPGARGEKQARLQLHGAGAKPVAFSVRTNVAFHCANQKDVPVPGAALSFEAHDFLHITEKYSSEWWIGRAVMEGAPLGFIPSPGRLEQHARHALLHPSKTAGGAEESGGGAKHTAAAPAHAKHKQKLAEGIPPYDVVPSMRPVVLVGPSLKGYEITDMMQKALFDFLKHRFEGRISITRVTADVSLARRSLAINPSRHAPLERTTARATSDVQAEVQGEVERIFELARTLQLVVLDADTINHPAQLAHSSLAPMLVYVKISSPKVLHRLIKSRGKTQSKYLNMQMVAAEKLAQCPSDLFDLILDENQLDEACEHLADFLEMYWRAAHPTCGSGTPAAVAAIPVSMPPPSNPEHSVAPYPPNQHEQQTSREHTTTPPSPRRHANHYHKMTERGGHGEETCEPVHASKIVKGLAAHKKSSQNSCEERPKHGHVKVGSVREERTGEKGSQQRDDHRRQRKHQSHGHHDH</sequence>
<evidence type="ECO:0000313" key="6">
    <source>
        <dbReference type="Proteomes" id="UP001318040"/>
    </source>
</evidence>
<dbReference type="InterPro" id="IPR027417">
    <property type="entry name" value="P-loop_NTPase"/>
</dbReference>
<dbReference type="PANTHER" id="PTHR11824">
    <property type="entry name" value="VOLTAGE-DEPENDENT CALCIUM CHANNEL BETA SUBUNIT"/>
    <property type="match status" value="1"/>
</dbReference>
<dbReference type="Gene3D" id="2.30.30.40">
    <property type="entry name" value="SH3 Domains"/>
    <property type="match status" value="1"/>
</dbReference>
<evidence type="ECO:0000313" key="7">
    <source>
        <dbReference type="RefSeq" id="XP_032807742.1"/>
    </source>
</evidence>
<dbReference type="SUPFAM" id="SSF50044">
    <property type="entry name" value="SH3-domain"/>
    <property type="match status" value="1"/>
</dbReference>
<keyword evidence="3" id="KW-0597">Phosphoprotein</keyword>
<keyword evidence="2" id="KW-0728">SH3 domain</keyword>
<reference evidence="7" key="1">
    <citation type="submission" date="2025-08" db="UniProtKB">
        <authorList>
            <consortium name="RefSeq"/>
        </authorList>
    </citation>
    <scope>IDENTIFICATION</scope>
    <source>
        <tissue evidence="7">Sperm</tissue>
    </source>
</reference>
<name>A0AAJ7WS29_PETMA</name>
<dbReference type="Gene3D" id="3.40.50.300">
    <property type="entry name" value="P-loop containing nucleotide triphosphate hydrolases"/>
    <property type="match status" value="1"/>
</dbReference>
<feature type="region of interest" description="Disordered" evidence="4">
    <location>
        <begin position="1"/>
        <end position="49"/>
    </location>
</feature>
<feature type="region of interest" description="Disordered" evidence="4">
    <location>
        <begin position="448"/>
        <end position="504"/>
    </location>
</feature>
<evidence type="ECO:0000256" key="4">
    <source>
        <dbReference type="SAM" id="MobiDB-lite"/>
    </source>
</evidence>
<organism evidence="6 7">
    <name type="scientific">Petromyzon marinus</name>
    <name type="common">Sea lamprey</name>
    <dbReference type="NCBI Taxonomy" id="7757"/>
    <lineage>
        <taxon>Eukaryota</taxon>
        <taxon>Metazoa</taxon>
        <taxon>Chordata</taxon>
        <taxon>Craniata</taxon>
        <taxon>Vertebrata</taxon>
        <taxon>Cyclostomata</taxon>
        <taxon>Hyperoartia</taxon>
        <taxon>Petromyzontiformes</taxon>
        <taxon>Petromyzontidae</taxon>
        <taxon>Petromyzon</taxon>
    </lineage>
</organism>
<dbReference type="KEGG" id="pmrn:116941130"/>
<dbReference type="PRINTS" id="PR01626">
    <property type="entry name" value="LCACHANNELB"/>
</dbReference>
<dbReference type="SUPFAM" id="SSF52540">
    <property type="entry name" value="P-loop containing nucleoside triphosphate hydrolases"/>
    <property type="match status" value="1"/>
</dbReference>
<keyword evidence="6" id="KW-1185">Reference proteome</keyword>
<dbReference type="GO" id="GO:0005891">
    <property type="term" value="C:voltage-gated calcium channel complex"/>
    <property type="evidence" value="ECO:0007669"/>
    <property type="project" value="InterPro"/>
</dbReference>
<feature type="compositionally biased region" description="Basic residues" evidence="4">
    <location>
        <begin position="492"/>
        <end position="504"/>
    </location>
</feature>
<dbReference type="InterPro" id="IPR008145">
    <property type="entry name" value="GK/Ca_channel_bsu"/>
</dbReference>
<evidence type="ECO:0000256" key="1">
    <source>
        <dbReference type="ARBA" id="ARBA00010836"/>
    </source>
</evidence>
<dbReference type="Proteomes" id="UP001318040">
    <property type="component" value="Chromosome 10"/>
</dbReference>
<feature type="compositionally biased region" description="Basic and acidic residues" evidence="4">
    <location>
        <begin position="473"/>
        <end position="491"/>
    </location>
</feature>
<feature type="domain" description="Guanylate kinase/L-type calcium channel beta subunit" evidence="5">
    <location>
        <begin position="177"/>
        <end position="361"/>
    </location>
</feature>
<evidence type="ECO:0000259" key="5">
    <source>
        <dbReference type="SMART" id="SM00072"/>
    </source>
</evidence>
<dbReference type="InterPro" id="IPR036028">
    <property type="entry name" value="SH3-like_dom_sf"/>
</dbReference>
<feature type="region of interest" description="Disordered" evidence="4">
    <location>
        <begin position="137"/>
        <end position="159"/>
    </location>
</feature>
<accession>A0AAJ7WS29</accession>
<evidence type="ECO:0000256" key="2">
    <source>
        <dbReference type="ARBA" id="ARBA00022443"/>
    </source>
</evidence>
<dbReference type="InterPro" id="IPR000584">
    <property type="entry name" value="VDCC_L_bsu"/>
</dbReference>
<proteinExistence type="inferred from homology"/>
<dbReference type="FunFam" id="3.40.50.300:FF:000432">
    <property type="entry name" value="Voltage-dependent L-type calcium channel subunit beta-1 isoform 1"/>
    <property type="match status" value="1"/>
</dbReference>
<evidence type="ECO:0000256" key="3">
    <source>
        <dbReference type="ARBA" id="ARBA00022553"/>
    </source>
</evidence>
<feature type="compositionally biased region" description="Basic and acidic residues" evidence="4">
    <location>
        <begin position="35"/>
        <end position="48"/>
    </location>
</feature>
<protein>
    <submittedName>
        <fullName evidence="7">Voltage-dependent L-type calcium channel subunit beta-2-like</fullName>
    </submittedName>
</protein>